<accession>A0ABU4N7X5</accession>
<reference evidence="4 5" key="1">
    <citation type="journal article" date="2023" name="Microb. Genom.">
        <title>Mesoterricola silvestris gen. nov., sp. nov., Mesoterricola sediminis sp. nov., Geothrix oryzae sp. nov., Geothrix edaphica sp. nov., Geothrix rubra sp. nov., and Geothrix limicola sp. nov., six novel members of Acidobacteriota isolated from soils.</title>
        <authorList>
            <person name="Weisberg A.J."/>
            <person name="Pearce E."/>
            <person name="Kramer C.G."/>
            <person name="Chang J.H."/>
            <person name="Clarke C.R."/>
        </authorList>
    </citation>
    <scope>NUCLEOTIDE SEQUENCE [LARGE SCALE GENOMIC DNA]</scope>
    <source>
        <strain evidence="4 5">NE20-4-1</strain>
    </source>
</reference>
<organism evidence="4 5">
    <name type="scientific">Streptomyces caniscabiei</name>
    <dbReference type="NCBI Taxonomy" id="2746961"/>
    <lineage>
        <taxon>Bacteria</taxon>
        <taxon>Bacillati</taxon>
        <taxon>Actinomycetota</taxon>
        <taxon>Actinomycetes</taxon>
        <taxon>Kitasatosporales</taxon>
        <taxon>Streptomycetaceae</taxon>
        <taxon>Streptomyces</taxon>
    </lineage>
</organism>
<name>A0ABU4N7X5_9ACTN</name>
<evidence type="ECO:0000259" key="3">
    <source>
        <dbReference type="SMART" id="SM00458"/>
    </source>
</evidence>
<dbReference type="RefSeq" id="WP_193382236.1">
    <property type="nucleotide sequence ID" value="NZ_JABXWF010000001.1"/>
</dbReference>
<evidence type="ECO:0000256" key="1">
    <source>
        <dbReference type="SAM" id="MobiDB-lite"/>
    </source>
</evidence>
<feature type="compositionally biased region" description="Polar residues" evidence="1">
    <location>
        <begin position="90"/>
        <end position="109"/>
    </location>
</feature>
<dbReference type="Gene3D" id="2.80.10.50">
    <property type="match status" value="1"/>
</dbReference>
<keyword evidence="2" id="KW-0472">Membrane</keyword>
<keyword evidence="5" id="KW-1185">Reference proteome</keyword>
<keyword evidence="2" id="KW-1133">Transmembrane helix</keyword>
<feature type="transmembrane region" description="Helical" evidence="2">
    <location>
        <begin position="7"/>
        <end position="25"/>
    </location>
</feature>
<dbReference type="SUPFAM" id="SSF50370">
    <property type="entry name" value="Ricin B-like lectins"/>
    <property type="match status" value="1"/>
</dbReference>
<sequence>MDRVTTIVILVAASLLVLVIVYLILLAKGADTTTQVGVMAIAVGVVALLATYFVAALPERKEPPSSARPGRTAEPSPSSTSRTADPKSSPAETSQTPKPENKSSNTNDASSEHSKAPDEWQNIRATKGSYKGLCMEATESAIVTAPCSDKKEQQWKLSRRGEIVNHGGRCMAPEKNGGGATMLAQACEQSDPQVWEFQEGRVWSGVLCLTIRGPSTAPSADIQTWDTVEKPEPADEMYWTLSE</sequence>
<dbReference type="CDD" id="cd00161">
    <property type="entry name" value="beta-trefoil_Ricin-like"/>
    <property type="match status" value="1"/>
</dbReference>
<dbReference type="InterPro" id="IPR035992">
    <property type="entry name" value="Ricin_B-like_lectins"/>
</dbReference>
<feature type="transmembrane region" description="Helical" evidence="2">
    <location>
        <begin position="37"/>
        <end position="58"/>
    </location>
</feature>
<dbReference type="InterPro" id="IPR000772">
    <property type="entry name" value="Ricin_B_lectin"/>
</dbReference>
<dbReference type="EMBL" id="JARAWJ010000091">
    <property type="protein sequence ID" value="MDX3044554.1"/>
    <property type="molecule type" value="Genomic_DNA"/>
</dbReference>
<gene>
    <name evidence="4" type="ORF">PV383_46480</name>
</gene>
<feature type="domain" description="Ricin B lectin" evidence="3">
    <location>
        <begin position="121"/>
        <end position="232"/>
    </location>
</feature>
<dbReference type="Proteomes" id="UP001282474">
    <property type="component" value="Unassembled WGS sequence"/>
</dbReference>
<evidence type="ECO:0000313" key="4">
    <source>
        <dbReference type="EMBL" id="MDX3044554.1"/>
    </source>
</evidence>
<proteinExistence type="predicted"/>
<evidence type="ECO:0000313" key="5">
    <source>
        <dbReference type="Proteomes" id="UP001282474"/>
    </source>
</evidence>
<dbReference type="Pfam" id="PF00652">
    <property type="entry name" value="Ricin_B_lectin"/>
    <property type="match status" value="1"/>
</dbReference>
<dbReference type="PROSITE" id="PS50231">
    <property type="entry name" value="RICIN_B_LECTIN"/>
    <property type="match status" value="1"/>
</dbReference>
<comment type="caution">
    <text evidence="4">The sequence shown here is derived from an EMBL/GenBank/DDBJ whole genome shotgun (WGS) entry which is preliminary data.</text>
</comment>
<dbReference type="SMART" id="SM00458">
    <property type="entry name" value="RICIN"/>
    <property type="match status" value="1"/>
</dbReference>
<evidence type="ECO:0000256" key="2">
    <source>
        <dbReference type="SAM" id="Phobius"/>
    </source>
</evidence>
<protein>
    <submittedName>
        <fullName evidence="4">Ricin-type beta-trefoil lectin domain protein</fullName>
    </submittedName>
</protein>
<feature type="region of interest" description="Disordered" evidence="1">
    <location>
        <begin position="61"/>
        <end position="122"/>
    </location>
</feature>
<keyword evidence="2" id="KW-0812">Transmembrane</keyword>